<protein>
    <recommendedName>
        <fullName evidence="4">Transposase</fullName>
    </recommendedName>
</protein>
<comment type="caution">
    <text evidence="2">The sequence shown here is derived from an EMBL/GenBank/DDBJ whole genome shotgun (WGS) entry which is preliminary data.</text>
</comment>
<proteinExistence type="predicted"/>
<dbReference type="EMBL" id="JAUSTZ010000004">
    <property type="protein sequence ID" value="MDQ0226207.1"/>
    <property type="molecule type" value="Genomic_DNA"/>
</dbReference>
<dbReference type="RefSeq" id="WP_174879778.1">
    <property type="nucleotide sequence ID" value="NZ_CADEPK010000059.1"/>
</dbReference>
<feature type="region of interest" description="Disordered" evidence="1">
    <location>
        <begin position="1"/>
        <end position="40"/>
    </location>
</feature>
<sequence>MKGSRHISHRKPRKRGEVAPEREISKSQEKYSCGNNRNGNIISRKNGFGRTTSFEIESVLGDYIEPSSILCTDTTTL</sequence>
<evidence type="ECO:0000313" key="2">
    <source>
        <dbReference type="EMBL" id="MDQ0226207.1"/>
    </source>
</evidence>
<name>A0ABT9Z328_9BACI</name>
<dbReference type="Proteomes" id="UP001232245">
    <property type="component" value="Unassembled WGS sequence"/>
</dbReference>
<feature type="compositionally biased region" description="Basic and acidic residues" evidence="1">
    <location>
        <begin position="15"/>
        <end position="29"/>
    </location>
</feature>
<accession>A0ABT9Z328</accession>
<gene>
    <name evidence="2" type="ORF">J2S02_002552</name>
</gene>
<reference evidence="2 3" key="1">
    <citation type="submission" date="2023-07" db="EMBL/GenBank/DDBJ databases">
        <title>Genomic Encyclopedia of Type Strains, Phase IV (KMG-IV): sequencing the most valuable type-strain genomes for metagenomic binning, comparative biology and taxonomic classification.</title>
        <authorList>
            <person name="Goeker M."/>
        </authorList>
    </citation>
    <scope>NUCLEOTIDE SEQUENCE [LARGE SCALE GENOMIC DNA]</scope>
    <source>
        <strain evidence="2 3">DSM 17723</strain>
    </source>
</reference>
<evidence type="ECO:0000256" key="1">
    <source>
        <dbReference type="SAM" id="MobiDB-lite"/>
    </source>
</evidence>
<evidence type="ECO:0008006" key="4">
    <source>
        <dbReference type="Google" id="ProtNLM"/>
    </source>
</evidence>
<organism evidence="2 3">
    <name type="scientific">Metabacillus niabensis</name>
    <dbReference type="NCBI Taxonomy" id="324854"/>
    <lineage>
        <taxon>Bacteria</taxon>
        <taxon>Bacillati</taxon>
        <taxon>Bacillota</taxon>
        <taxon>Bacilli</taxon>
        <taxon>Bacillales</taxon>
        <taxon>Bacillaceae</taxon>
        <taxon>Metabacillus</taxon>
    </lineage>
</organism>
<keyword evidence="3" id="KW-1185">Reference proteome</keyword>
<feature type="compositionally biased region" description="Basic residues" evidence="1">
    <location>
        <begin position="1"/>
        <end position="14"/>
    </location>
</feature>
<evidence type="ECO:0000313" key="3">
    <source>
        <dbReference type="Proteomes" id="UP001232245"/>
    </source>
</evidence>